<dbReference type="InterPro" id="IPR043993">
    <property type="entry name" value="T4SS_pilin"/>
</dbReference>
<comment type="caution">
    <text evidence="2">The sequence shown here is derived from an EMBL/GenBank/DDBJ whole genome shotgun (WGS) entry which is preliminary data.</text>
</comment>
<organism evidence="2 3">
    <name type="scientific">Catellatospora chokoriensis</name>
    <dbReference type="NCBI Taxonomy" id="310353"/>
    <lineage>
        <taxon>Bacteria</taxon>
        <taxon>Bacillati</taxon>
        <taxon>Actinomycetota</taxon>
        <taxon>Actinomycetes</taxon>
        <taxon>Micromonosporales</taxon>
        <taxon>Micromonosporaceae</taxon>
        <taxon>Catellatospora</taxon>
    </lineage>
</organism>
<keyword evidence="1" id="KW-0812">Transmembrane</keyword>
<evidence type="ECO:0008006" key="4">
    <source>
        <dbReference type="Google" id="ProtNLM"/>
    </source>
</evidence>
<dbReference type="EMBL" id="BONG01000018">
    <property type="protein sequence ID" value="GIF89810.1"/>
    <property type="molecule type" value="Genomic_DNA"/>
</dbReference>
<name>A0A8J3NT04_9ACTN</name>
<gene>
    <name evidence="2" type="ORF">Cch02nite_32540</name>
</gene>
<evidence type="ECO:0000313" key="2">
    <source>
        <dbReference type="EMBL" id="GIF89810.1"/>
    </source>
</evidence>
<protein>
    <recommendedName>
        <fullName evidence="4">TrbC/VIRB2 family protein</fullName>
    </recommendedName>
</protein>
<keyword evidence="3" id="KW-1185">Reference proteome</keyword>
<evidence type="ECO:0000313" key="3">
    <source>
        <dbReference type="Proteomes" id="UP000619293"/>
    </source>
</evidence>
<dbReference type="AlphaFoldDB" id="A0A8J3NT04"/>
<dbReference type="Proteomes" id="UP000619293">
    <property type="component" value="Unassembled WGS sequence"/>
</dbReference>
<dbReference type="Pfam" id="PF18895">
    <property type="entry name" value="T4SS_pilin"/>
    <property type="match status" value="1"/>
</dbReference>
<sequence length="102" mass="10338">MHTTVSLITDILAAAPPPEPPAAPASLAQVIENIKGWVMGLLAAIATLFLVVGGLRYIAAGGDPAQVEQAKGNFKSACFGYGLAVLSPLILKALQSIVGTGL</sequence>
<keyword evidence="1" id="KW-0472">Membrane</keyword>
<accession>A0A8J3NT04</accession>
<feature type="transmembrane region" description="Helical" evidence="1">
    <location>
        <begin position="78"/>
        <end position="98"/>
    </location>
</feature>
<keyword evidence="1" id="KW-1133">Transmembrane helix</keyword>
<reference evidence="2 3" key="1">
    <citation type="submission" date="2021-01" db="EMBL/GenBank/DDBJ databases">
        <title>Whole genome shotgun sequence of Catellatospora chokoriensis NBRC 107358.</title>
        <authorList>
            <person name="Komaki H."/>
            <person name="Tamura T."/>
        </authorList>
    </citation>
    <scope>NUCLEOTIDE SEQUENCE [LARGE SCALE GENOMIC DNA]</scope>
    <source>
        <strain evidence="2 3">NBRC 107358</strain>
    </source>
</reference>
<proteinExistence type="predicted"/>
<feature type="transmembrane region" description="Helical" evidence="1">
    <location>
        <begin position="37"/>
        <end position="58"/>
    </location>
</feature>
<dbReference type="RefSeq" id="WP_191838956.1">
    <property type="nucleotide sequence ID" value="NZ_BAAALB010000008.1"/>
</dbReference>
<evidence type="ECO:0000256" key="1">
    <source>
        <dbReference type="SAM" id="Phobius"/>
    </source>
</evidence>